<dbReference type="PANTHER" id="PTHR43750:SF3">
    <property type="entry name" value="UDP-GLUCOSE 6-DEHYDROGENASE TUAD"/>
    <property type="match status" value="1"/>
</dbReference>
<feature type="binding site" evidence="11">
    <location>
        <position position="264"/>
    </location>
    <ligand>
        <name>substrate</name>
    </ligand>
</feature>
<name>A0A4S8RI93_9FLAO</name>
<keyword evidence="6 9" id="KW-0520">NAD</keyword>
<sequence>MNLTVIGTGYVGLVSGTCFAEMGNKVTCIDIDKAKIEKLNGGIIPIYEPGLEPMVKRNIENKTLFFSTDLSSNLQGCDVAFIAVGTPMGEDGSADLQYVLQVAKEIGQNMEHSIIVVDKSTVPVGTADKVKETIQKELDKRNKDIEFHVVSNPEFLKEGDAINDFMKPDRVVVGSDNEEASKKMRSLYSPFFRSSTDRLITMDVRSAEMTKYVANAMLATKISFMNEIANICELVGADVNKVRIGIGSDSRIGYSFIYPGSGYGGSCFPKDVKALKKTAEQNGYSPKLIGAVEDVNNKQKLVIAEKIIERFGEDLSGKTFAIWGLSFKPGTDDMREAPAIYIIKELTKRGAKIQAYDPKAIEEAKEFYLKDVEGITYVNSKYEALHGCDAMVLLTEWKEFRAPDFGELKKQLKEPLIFDGRNQYNDEMLLSQGFEYHQIGKKRVG</sequence>
<evidence type="ECO:0000256" key="10">
    <source>
        <dbReference type="PIRSR" id="PIRSR500134-1"/>
    </source>
</evidence>
<dbReference type="NCBIfam" id="TIGR03026">
    <property type="entry name" value="NDP-sugDHase"/>
    <property type="match status" value="1"/>
</dbReference>
<evidence type="ECO:0000256" key="4">
    <source>
        <dbReference type="ARBA" id="ARBA00015132"/>
    </source>
</evidence>
<feature type="binding site" evidence="12">
    <location>
        <position position="35"/>
    </location>
    <ligand>
        <name>NAD(+)</name>
        <dbReference type="ChEBI" id="CHEBI:57540"/>
    </ligand>
</feature>
<dbReference type="FunFam" id="1.20.5.100:FF:000001">
    <property type="entry name" value="UDP-glucose 6-dehydrogenase"/>
    <property type="match status" value="1"/>
</dbReference>
<feature type="binding site" evidence="12">
    <location>
        <position position="158"/>
    </location>
    <ligand>
        <name>NAD(+)</name>
        <dbReference type="ChEBI" id="CHEBI:57540"/>
    </ligand>
</feature>
<dbReference type="SUPFAM" id="SSF48179">
    <property type="entry name" value="6-phosphogluconate dehydrogenase C-terminal domain-like"/>
    <property type="match status" value="1"/>
</dbReference>
<dbReference type="Gene3D" id="1.20.5.100">
    <property type="entry name" value="Cytochrome c1, transmembrane anchor, C-terminal"/>
    <property type="match status" value="1"/>
</dbReference>
<dbReference type="GO" id="GO:0051287">
    <property type="term" value="F:NAD binding"/>
    <property type="evidence" value="ECO:0007669"/>
    <property type="project" value="InterPro"/>
</dbReference>
<evidence type="ECO:0000256" key="2">
    <source>
        <dbReference type="ARBA" id="ARBA00006601"/>
    </source>
</evidence>
<evidence type="ECO:0000256" key="8">
    <source>
        <dbReference type="ARBA" id="ARBA00053241"/>
    </source>
</evidence>
<evidence type="ECO:0000313" key="15">
    <source>
        <dbReference type="Proteomes" id="UP000310406"/>
    </source>
</evidence>
<dbReference type="Proteomes" id="UP000310406">
    <property type="component" value="Unassembled WGS sequence"/>
</dbReference>
<feature type="binding site" evidence="11">
    <location>
        <begin position="155"/>
        <end position="158"/>
    </location>
    <ligand>
        <name>substrate</name>
    </ligand>
</feature>
<dbReference type="GO" id="GO:0006065">
    <property type="term" value="P:UDP-glucuronate biosynthetic process"/>
    <property type="evidence" value="ECO:0007669"/>
    <property type="project" value="UniProtKB-UniPathway"/>
</dbReference>
<evidence type="ECO:0000256" key="12">
    <source>
        <dbReference type="PIRSR" id="PIRSR500134-3"/>
    </source>
</evidence>
<dbReference type="InterPro" id="IPR017476">
    <property type="entry name" value="UDP-Glc/GDP-Man"/>
</dbReference>
<feature type="binding site" evidence="12">
    <location>
        <position position="121"/>
    </location>
    <ligand>
        <name>NAD(+)</name>
        <dbReference type="ChEBI" id="CHEBI:57540"/>
    </ligand>
</feature>
<keyword evidence="5 9" id="KW-0560">Oxidoreductase</keyword>
<evidence type="ECO:0000256" key="9">
    <source>
        <dbReference type="PIRNR" id="PIRNR000124"/>
    </source>
</evidence>
<accession>A0A4S8RI93</accession>
<dbReference type="InterPro" id="IPR014026">
    <property type="entry name" value="UDP-Glc/GDP-Man_DH_dimer"/>
</dbReference>
<comment type="pathway">
    <text evidence="1">Nucleotide-sugar biosynthesis; UDP-alpha-D-glucuronate biosynthesis; UDP-alpha-D-glucuronate from UDP-alpha-D-glucose: step 1/1.</text>
</comment>
<comment type="catalytic activity">
    <reaction evidence="7 9">
        <text>UDP-alpha-D-glucose + 2 NAD(+) + H2O = UDP-alpha-D-glucuronate + 2 NADH + 3 H(+)</text>
        <dbReference type="Rhea" id="RHEA:23596"/>
        <dbReference type="ChEBI" id="CHEBI:15377"/>
        <dbReference type="ChEBI" id="CHEBI:15378"/>
        <dbReference type="ChEBI" id="CHEBI:57540"/>
        <dbReference type="ChEBI" id="CHEBI:57945"/>
        <dbReference type="ChEBI" id="CHEBI:58052"/>
        <dbReference type="ChEBI" id="CHEBI:58885"/>
        <dbReference type="EC" id="1.1.1.22"/>
    </reaction>
</comment>
<evidence type="ECO:0000256" key="1">
    <source>
        <dbReference type="ARBA" id="ARBA00004701"/>
    </source>
</evidence>
<dbReference type="Pfam" id="PF03720">
    <property type="entry name" value="UDPG_MGDP_dh_C"/>
    <property type="match status" value="1"/>
</dbReference>
<feature type="active site" description="Nucleophile" evidence="10">
    <location>
        <position position="267"/>
    </location>
</feature>
<dbReference type="Gene3D" id="3.40.50.720">
    <property type="entry name" value="NAD(P)-binding Rossmann-like Domain"/>
    <property type="match status" value="2"/>
</dbReference>
<evidence type="ECO:0000259" key="13">
    <source>
        <dbReference type="SMART" id="SM00984"/>
    </source>
</evidence>
<dbReference type="PANTHER" id="PTHR43750">
    <property type="entry name" value="UDP-GLUCOSE 6-DEHYDROGENASE TUAD"/>
    <property type="match status" value="1"/>
</dbReference>
<dbReference type="EMBL" id="SNTZ01000009">
    <property type="protein sequence ID" value="THV58113.1"/>
    <property type="molecule type" value="Genomic_DNA"/>
</dbReference>
<keyword evidence="15" id="KW-1185">Reference proteome</keyword>
<protein>
    <recommendedName>
        <fullName evidence="4 9">UDP-glucose 6-dehydrogenase</fullName>
        <ecNumber evidence="3 9">1.1.1.22</ecNumber>
    </recommendedName>
</protein>
<dbReference type="EC" id="1.1.1.22" evidence="3 9"/>
<reference evidence="14 15" key="1">
    <citation type="submission" date="2019-03" db="EMBL/GenBank/DDBJ databases">
        <title>Muricauda SCR12 sp.nov, a marine bacterium isolated from Pacific Ocean:the Okinawa trough.</title>
        <authorList>
            <person name="Liu L."/>
        </authorList>
    </citation>
    <scope>NUCLEOTIDE SEQUENCE [LARGE SCALE GENOMIC DNA]</scope>
    <source>
        <strain evidence="14 15">SCR12</strain>
    </source>
</reference>
<comment type="caution">
    <text evidence="14">The sequence shown here is derived from an EMBL/GenBank/DDBJ whole genome shotgun (WGS) entry which is preliminary data.</text>
</comment>
<evidence type="ECO:0000256" key="11">
    <source>
        <dbReference type="PIRSR" id="PIRSR500134-2"/>
    </source>
</evidence>
<dbReference type="UniPathway" id="UPA00038">
    <property type="reaction ID" value="UER00491"/>
</dbReference>
<dbReference type="SUPFAM" id="SSF51735">
    <property type="entry name" value="NAD(P)-binding Rossmann-fold domains"/>
    <property type="match status" value="1"/>
</dbReference>
<feature type="binding site" evidence="12">
    <location>
        <position position="270"/>
    </location>
    <ligand>
        <name>NAD(+)</name>
        <dbReference type="ChEBI" id="CHEBI:57540"/>
    </ligand>
</feature>
<dbReference type="InterPro" id="IPR001732">
    <property type="entry name" value="UDP-Glc/GDP-Man_DH_N"/>
</dbReference>
<comment type="function">
    <text evidence="8">Catalyzes the conversion of UDP-glucose into UDP-glucuronate, one of the precursors of teichuronic acid.</text>
</comment>
<dbReference type="InterPro" id="IPR036220">
    <property type="entry name" value="UDP-Glc/GDP-Man_DH_C_sf"/>
</dbReference>
<gene>
    <name evidence="14" type="ORF">EZV76_13585</name>
</gene>
<feature type="binding site" evidence="12">
    <location>
        <position position="30"/>
    </location>
    <ligand>
        <name>NAD(+)</name>
        <dbReference type="ChEBI" id="CHEBI:57540"/>
    </ligand>
</feature>
<dbReference type="InterPro" id="IPR008927">
    <property type="entry name" value="6-PGluconate_DH-like_C_sf"/>
</dbReference>
<proteinExistence type="inferred from homology"/>
<dbReference type="PIRSF" id="PIRSF500134">
    <property type="entry name" value="UDPglc_DH_bac"/>
    <property type="match status" value="1"/>
</dbReference>
<comment type="similarity">
    <text evidence="2 9">Belongs to the UDP-glucose/GDP-mannose dehydrogenase family.</text>
</comment>
<evidence type="ECO:0000256" key="3">
    <source>
        <dbReference type="ARBA" id="ARBA00012954"/>
    </source>
</evidence>
<dbReference type="OrthoDB" id="9803238at2"/>
<dbReference type="AlphaFoldDB" id="A0A4S8RI93"/>
<dbReference type="InterPro" id="IPR028357">
    <property type="entry name" value="UDPglc_DH_bac"/>
</dbReference>
<feature type="binding site" evidence="11">
    <location>
        <position position="211"/>
    </location>
    <ligand>
        <name>substrate</name>
    </ligand>
</feature>
<dbReference type="Pfam" id="PF00984">
    <property type="entry name" value="UDPG_MGDP_dh"/>
    <property type="match status" value="1"/>
</dbReference>
<dbReference type="InterPro" id="IPR036291">
    <property type="entry name" value="NAD(P)-bd_dom_sf"/>
</dbReference>
<feature type="binding site" evidence="11">
    <location>
        <position position="328"/>
    </location>
    <ligand>
        <name>substrate</name>
    </ligand>
</feature>
<evidence type="ECO:0000256" key="6">
    <source>
        <dbReference type="ARBA" id="ARBA00023027"/>
    </source>
</evidence>
<organism evidence="14 15">
    <name type="scientific">Flagellimonas alvinocaridis</name>
    <dbReference type="NCBI Taxonomy" id="2530200"/>
    <lineage>
        <taxon>Bacteria</taxon>
        <taxon>Pseudomonadati</taxon>
        <taxon>Bacteroidota</taxon>
        <taxon>Flavobacteriia</taxon>
        <taxon>Flavobacteriales</taxon>
        <taxon>Flavobacteriaceae</taxon>
        <taxon>Flagellimonas</taxon>
    </lineage>
</organism>
<dbReference type="GO" id="GO:0003979">
    <property type="term" value="F:UDP-glucose 6-dehydrogenase activity"/>
    <property type="evidence" value="ECO:0007669"/>
    <property type="project" value="UniProtKB-EC"/>
</dbReference>
<dbReference type="GO" id="GO:0000271">
    <property type="term" value="P:polysaccharide biosynthetic process"/>
    <property type="evidence" value="ECO:0007669"/>
    <property type="project" value="InterPro"/>
</dbReference>
<feature type="domain" description="UDP-glucose/GDP-mannose dehydrogenase C-terminal" evidence="13">
    <location>
        <begin position="321"/>
        <end position="426"/>
    </location>
</feature>
<dbReference type="PIRSF" id="PIRSF000124">
    <property type="entry name" value="UDPglc_GDPman_dh"/>
    <property type="match status" value="1"/>
</dbReference>
<feature type="binding site" evidence="12">
    <location>
        <position position="86"/>
    </location>
    <ligand>
        <name>NAD(+)</name>
        <dbReference type="ChEBI" id="CHEBI:57540"/>
    </ligand>
</feature>
<evidence type="ECO:0000313" key="14">
    <source>
        <dbReference type="EMBL" id="THV58113.1"/>
    </source>
</evidence>
<dbReference type="SUPFAM" id="SSF52413">
    <property type="entry name" value="UDP-glucose/GDP-mannose dehydrogenase C-terminal domain"/>
    <property type="match status" value="1"/>
</dbReference>
<dbReference type="SMART" id="SM00984">
    <property type="entry name" value="UDPG_MGDP_dh_C"/>
    <property type="match status" value="1"/>
</dbReference>
<feature type="binding site" evidence="12">
    <location>
        <position position="335"/>
    </location>
    <ligand>
        <name>NAD(+)</name>
        <dbReference type="ChEBI" id="CHEBI:57540"/>
    </ligand>
</feature>
<evidence type="ECO:0000256" key="7">
    <source>
        <dbReference type="ARBA" id="ARBA00047473"/>
    </source>
</evidence>
<dbReference type="RefSeq" id="WP_136567115.1">
    <property type="nucleotide sequence ID" value="NZ_JBNZAV010000003.1"/>
</dbReference>
<dbReference type="InterPro" id="IPR014027">
    <property type="entry name" value="UDP-Glc/GDP-Man_DH_C"/>
</dbReference>
<evidence type="ECO:0000256" key="5">
    <source>
        <dbReference type="ARBA" id="ARBA00023002"/>
    </source>
</evidence>
<feature type="binding site" evidence="11">
    <location>
        <begin position="256"/>
        <end position="260"/>
    </location>
    <ligand>
        <name>substrate</name>
    </ligand>
</feature>
<dbReference type="Pfam" id="PF03721">
    <property type="entry name" value="UDPG_MGDP_dh_N"/>
    <property type="match status" value="1"/>
</dbReference>